<dbReference type="RefSeq" id="WP_192037378.1">
    <property type="nucleotide sequence ID" value="NZ_JACYWE010000001.1"/>
</dbReference>
<accession>A0A927PKY6</accession>
<organism evidence="3 4">
    <name type="scientific">Lolliginicoccus lacisalsi</name>
    <dbReference type="NCBI Taxonomy" id="2742202"/>
    <lineage>
        <taxon>Bacteria</taxon>
        <taxon>Bacillati</taxon>
        <taxon>Actinomycetota</taxon>
        <taxon>Actinomycetes</taxon>
        <taxon>Mycobacteriales</taxon>
        <taxon>Hoyosellaceae</taxon>
        <taxon>Lolliginicoccus</taxon>
    </lineage>
</organism>
<protein>
    <submittedName>
        <fullName evidence="3">Alpha/beta hydrolase</fullName>
    </submittedName>
</protein>
<evidence type="ECO:0000259" key="2">
    <source>
        <dbReference type="Pfam" id="PF00561"/>
    </source>
</evidence>
<evidence type="ECO:0000313" key="3">
    <source>
        <dbReference type="EMBL" id="MBD8504876.1"/>
    </source>
</evidence>
<dbReference type="AlphaFoldDB" id="A0A927PKY6"/>
<dbReference type="Proteomes" id="UP000642993">
    <property type="component" value="Unassembled WGS sequence"/>
</dbReference>
<evidence type="ECO:0000313" key="4">
    <source>
        <dbReference type="Proteomes" id="UP000642993"/>
    </source>
</evidence>
<dbReference type="Gene3D" id="3.40.50.1820">
    <property type="entry name" value="alpha/beta hydrolase"/>
    <property type="match status" value="1"/>
</dbReference>
<dbReference type="SUPFAM" id="SSF53474">
    <property type="entry name" value="alpha/beta-Hydrolases"/>
    <property type="match status" value="1"/>
</dbReference>
<dbReference type="GO" id="GO:0016787">
    <property type="term" value="F:hydrolase activity"/>
    <property type="evidence" value="ECO:0007669"/>
    <property type="project" value="UniProtKB-KW"/>
</dbReference>
<dbReference type="InterPro" id="IPR000639">
    <property type="entry name" value="Epox_hydrolase-like"/>
</dbReference>
<sequence length="278" mass="31325">MNWTQATTSDGQTFVFDDRGSGPLVILWHGYPDTPYGWAPTAEFLAQQGYRTITPWLRGYHPETVLHGRGYRPTTLALETARLLDALGEDDAIVVGHDFGALLTYGAAAYTPERVRAIVTVAIPHLSLVRPSLGLLWAARHFAELRLPWARWWVQRKDFKYISDEYRRWAPGWRGDSRDRTLADTKNCFSEPGNLDEAIAYYRQFNGRFGRAGHKIDKRGLVVGHTDDIVPANAIEATPTRLAEGSSALIIEGAGHWPHREDEPRFQAALLEFLKSVD</sequence>
<feature type="domain" description="AB hydrolase-1" evidence="2">
    <location>
        <begin position="23"/>
        <end position="127"/>
    </location>
</feature>
<dbReference type="PANTHER" id="PTHR43329">
    <property type="entry name" value="EPOXIDE HYDROLASE"/>
    <property type="match status" value="1"/>
</dbReference>
<dbReference type="Pfam" id="PF00561">
    <property type="entry name" value="Abhydrolase_1"/>
    <property type="match status" value="1"/>
</dbReference>
<evidence type="ECO:0000256" key="1">
    <source>
        <dbReference type="ARBA" id="ARBA00022801"/>
    </source>
</evidence>
<dbReference type="InterPro" id="IPR029058">
    <property type="entry name" value="AB_hydrolase_fold"/>
</dbReference>
<dbReference type="EMBL" id="JACYWE010000001">
    <property type="protein sequence ID" value="MBD8504876.1"/>
    <property type="molecule type" value="Genomic_DNA"/>
</dbReference>
<reference evidence="3" key="1">
    <citation type="submission" date="2020-09" db="EMBL/GenBank/DDBJ databases">
        <title>Hoyosella lacisalsi sp. nov., a halotolerant actinobacterium isolated from soil of Lake Gudzhirganskoe.</title>
        <authorList>
            <person name="Yang Q."/>
            <person name="Guo P.Y."/>
            <person name="Liu S.W."/>
            <person name="Li F.N."/>
            <person name="Sun C.H."/>
        </authorList>
    </citation>
    <scope>NUCLEOTIDE SEQUENCE</scope>
    <source>
        <strain evidence="3">G463</strain>
    </source>
</reference>
<dbReference type="PRINTS" id="PR00412">
    <property type="entry name" value="EPOXHYDRLASE"/>
</dbReference>
<name>A0A927PKY6_9ACTN</name>
<keyword evidence="4" id="KW-1185">Reference proteome</keyword>
<comment type="caution">
    <text evidence="3">The sequence shown here is derived from an EMBL/GenBank/DDBJ whole genome shotgun (WGS) entry which is preliminary data.</text>
</comment>
<dbReference type="InterPro" id="IPR000073">
    <property type="entry name" value="AB_hydrolase_1"/>
</dbReference>
<proteinExistence type="predicted"/>
<keyword evidence="1 3" id="KW-0378">Hydrolase</keyword>
<gene>
    <name evidence="3" type="ORF">HT102_00045</name>
</gene>